<comment type="function">
    <text evidence="4">Thiol-specific peroxidase that catalyzes the reduction of hydrogen peroxide and organic hydroperoxides to water and alcohols, respectively. Plays a role in cell protection against oxidative stress by detoxifying peroxides.</text>
</comment>
<dbReference type="InterPro" id="IPR050217">
    <property type="entry name" value="Peroxiredoxin"/>
</dbReference>
<evidence type="ECO:0000256" key="4">
    <source>
        <dbReference type="ARBA" id="ARBA00037420"/>
    </source>
</evidence>
<protein>
    <recommendedName>
        <fullName evidence="3">Thioredoxin peroxidase</fullName>
    </recommendedName>
</protein>
<comment type="similarity">
    <text evidence="1">Belongs to the peroxiredoxin family. AhpC/Prx1 subfamily.</text>
</comment>
<dbReference type="CDD" id="cd03015">
    <property type="entry name" value="PRX_Typ2cys"/>
    <property type="match status" value="1"/>
</dbReference>
<dbReference type="EMBL" id="JAPDDT010000018">
    <property type="protein sequence ID" value="MCW1925868.1"/>
    <property type="molecule type" value="Genomic_DNA"/>
</dbReference>
<dbReference type="Gene3D" id="3.40.30.10">
    <property type="entry name" value="Glutaredoxin"/>
    <property type="match status" value="1"/>
</dbReference>
<dbReference type="PIRSF" id="PIRSF000239">
    <property type="entry name" value="AHPC"/>
    <property type="match status" value="1"/>
</dbReference>
<keyword evidence="2" id="KW-0560">Oxidoreductase</keyword>
<dbReference type="PROSITE" id="PS51352">
    <property type="entry name" value="THIOREDOXIN_2"/>
    <property type="match status" value="1"/>
</dbReference>
<proteinExistence type="inferred from homology"/>
<evidence type="ECO:0000313" key="6">
    <source>
        <dbReference type="EMBL" id="MCW1925868.1"/>
    </source>
</evidence>
<gene>
    <name evidence="6" type="ORF">OKA05_25135</name>
</gene>
<evidence type="ECO:0000256" key="2">
    <source>
        <dbReference type="ARBA" id="ARBA00023002"/>
    </source>
</evidence>
<dbReference type="InterPro" id="IPR000866">
    <property type="entry name" value="AhpC/TSA"/>
</dbReference>
<dbReference type="InterPro" id="IPR024706">
    <property type="entry name" value="Peroxiredoxin_AhpC-typ"/>
</dbReference>
<dbReference type="InterPro" id="IPR019479">
    <property type="entry name" value="Peroxiredoxin_C"/>
</dbReference>
<comment type="caution">
    <text evidence="6">The sequence shown here is derived from an EMBL/GenBank/DDBJ whole genome shotgun (WGS) entry which is preliminary data.</text>
</comment>
<dbReference type="Proteomes" id="UP001320876">
    <property type="component" value="Unassembled WGS sequence"/>
</dbReference>
<organism evidence="6 7">
    <name type="scientific">Luteolibacter arcticus</name>
    <dbReference type="NCBI Taxonomy" id="1581411"/>
    <lineage>
        <taxon>Bacteria</taxon>
        <taxon>Pseudomonadati</taxon>
        <taxon>Verrucomicrobiota</taxon>
        <taxon>Verrucomicrobiia</taxon>
        <taxon>Verrucomicrobiales</taxon>
        <taxon>Verrucomicrobiaceae</taxon>
        <taxon>Luteolibacter</taxon>
    </lineage>
</organism>
<dbReference type="Pfam" id="PF00578">
    <property type="entry name" value="AhpC-TSA"/>
    <property type="match status" value="1"/>
</dbReference>
<keyword evidence="7" id="KW-1185">Reference proteome</keyword>
<name>A0ABT3GQT2_9BACT</name>
<dbReference type="InterPro" id="IPR013766">
    <property type="entry name" value="Thioredoxin_domain"/>
</dbReference>
<evidence type="ECO:0000313" key="7">
    <source>
        <dbReference type="Proteomes" id="UP001320876"/>
    </source>
</evidence>
<evidence type="ECO:0000256" key="3">
    <source>
        <dbReference type="ARBA" id="ARBA00032824"/>
    </source>
</evidence>
<dbReference type="Pfam" id="PF10417">
    <property type="entry name" value="1-cysPrx_C"/>
    <property type="match status" value="1"/>
</dbReference>
<dbReference type="SUPFAM" id="SSF52833">
    <property type="entry name" value="Thioredoxin-like"/>
    <property type="match status" value="1"/>
</dbReference>
<accession>A0ABT3GQT2</accession>
<dbReference type="PANTHER" id="PTHR10681:SF128">
    <property type="entry name" value="THIOREDOXIN-DEPENDENT PEROXIDE REDUCTASE, MITOCHONDRIAL"/>
    <property type="match status" value="1"/>
</dbReference>
<feature type="domain" description="Thioredoxin" evidence="5">
    <location>
        <begin position="32"/>
        <end position="205"/>
    </location>
</feature>
<dbReference type="InterPro" id="IPR036249">
    <property type="entry name" value="Thioredoxin-like_sf"/>
</dbReference>
<sequence length="239" mass="26478">MLPEKGLPAVRVAATGPPDFNLSNQSPTTMPVLVGKKAPSFTAKAVAGNAIIEDFSLDQFLGKKYVVFFFYPKDFTFVCPTELHRFQEELAEFESRNVAVVGCSTDSEFSHWAWLQTPKAKGGIEGVTYPLVADVNKTISDSYDVLAGDYDIDENGNLVVRGELVAYRGLFLIDKEGIVRHQVVNDMPLGRSIREALRLVDALQHFEQFGEVCPMDWNRGDKAMTPDHQGVSDYLAIAN</sequence>
<reference evidence="6 7" key="1">
    <citation type="submission" date="2022-10" db="EMBL/GenBank/DDBJ databases">
        <title>Luteolibacter arcticus strain CCTCC AB 2014275, whole genome shotgun sequencing project.</title>
        <authorList>
            <person name="Zhao G."/>
            <person name="Shen L."/>
        </authorList>
    </citation>
    <scope>NUCLEOTIDE SEQUENCE [LARGE SCALE GENOMIC DNA]</scope>
    <source>
        <strain evidence="6 7">CCTCC AB 2014275</strain>
    </source>
</reference>
<evidence type="ECO:0000256" key="1">
    <source>
        <dbReference type="ARBA" id="ARBA00009796"/>
    </source>
</evidence>
<dbReference type="PANTHER" id="PTHR10681">
    <property type="entry name" value="THIOREDOXIN PEROXIDASE"/>
    <property type="match status" value="1"/>
</dbReference>
<evidence type="ECO:0000259" key="5">
    <source>
        <dbReference type="PROSITE" id="PS51352"/>
    </source>
</evidence>